<dbReference type="InterPro" id="IPR038116">
    <property type="entry name" value="TrpR-like_sf"/>
</dbReference>
<accession>A0A1F6D0Q8</accession>
<evidence type="ECO:0000313" key="1">
    <source>
        <dbReference type="EMBL" id="OGG55023.1"/>
    </source>
</evidence>
<evidence type="ECO:0008006" key="3">
    <source>
        <dbReference type="Google" id="ProtNLM"/>
    </source>
</evidence>
<evidence type="ECO:0000313" key="2">
    <source>
        <dbReference type="Proteomes" id="UP000177659"/>
    </source>
</evidence>
<dbReference type="GO" id="GO:0003700">
    <property type="term" value="F:DNA-binding transcription factor activity"/>
    <property type="evidence" value="ECO:0007669"/>
    <property type="project" value="InterPro"/>
</dbReference>
<dbReference type="InterPro" id="IPR010921">
    <property type="entry name" value="Trp_repressor/repl_initiator"/>
</dbReference>
<dbReference type="Proteomes" id="UP000177659">
    <property type="component" value="Unassembled WGS sequence"/>
</dbReference>
<dbReference type="EMBL" id="MFLC01000025">
    <property type="protein sequence ID" value="OGG55023.1"/>
    <property type="molecule type" value="Genomic_DNA"/>
</dbReference>
<dbReference type="GO" id="GO:0043565">
    <property type="term" value="F:sequence-specific DNA binding"/>
    <property type="evidence" value="ECO:0007669"/>
    <property type="project" value="InterPro"/>
</dbReference>
<protein>
    <recommendedName>
        <fullName evidence="3">TrpR like protein, YerC/YecD</fullName>
    </recommendedName>
</protein>
<sequence length="137" mass="16284">MAHVSQKPLKQHVRTRLSRQLVHTVTSLRSTASSAQFISELLTETEQIMLAKRLMMIFMLAEGVSQYRIRHLLQMSPSTVLKTARTIDRGGYWHIARFCRQKKRREILWHELEALVRLGMPSRGRNRWEWLNKLYKK</sequence>
<comment type="caution">
    <text evidence="1">The sequence shown here is derived from an EMBL/GenBank/DDBJ whole genome shotgun (WGS) entry which is preliminary data.</text>
</comment>
<reference evidence="1 2" key="1">
    <citation type="journal article" date="2016" name="Nat. Commun.">
        <title>Thousands of microbial genomes shed light on interconnected biogeochemical processes in an aquifer system.</title>
        <authorList>
            <person name="Anantharaman K."/>
            <person name="Brown C.T."/>
            <person name="Hug L.A."/>
            <person name="Sharon I."/>
            <person name="Castelle C.J."/>
            <person name="Probst A.J."/>
            <person name="Thomas B.C."/>
            <person name="Singh A."/>
            <person name="Wilkins M.J."/>
            <person name="Karaoz U."/>
            <person name="Brodie E.L."/>
            <person name="Williams K.H."/>
            <person name="Hubbard S.S."/>
            <person name="Banfield J.F."/>
        </authorList>
    </citation>
    <scope>NUCLEOTIDE SEQUENCE [LARGE SCALE GENOMIC DNA]</scope>
</reference>
<gene>
    <name evidence="1" type="ORF">A3D62_03200</name>
</gene>
<dbReference type="Gene3D" id="1.10.1270.10">
    <property type="entry name" value="TrpR-like"/>
    <property type="match status" value="1"/>
</dbReference>
<name>A0A1F6D0Q8_9BACT</name>
<dbReference type="InterPro" id="IPR000831">
    <property type="entry name" value="Trp_repress"/>
</dbReference>
<dbReference type="SUPFAM" id="SSF48295">
    <property type="entry name" value="TrpR-like"/>
    <property type="match status" value="1"/>
</dbReference>
<proteinExistence type="predicted"/>
<dbReference type="Pfam" id="PF01371">
    <property type="entry name" value="Trp_repressor"/>
    <property type="match status" value="1"/>
</dbReference>
<dbReference type="AlphaFoldDB" id="A0A1F6D0Q8"/>
<organism evidence="1 2">
    <name type="scientific">Candidatus Kaiserbacteria bacterium RIFCSPHIGHO2_02_FULL_49_11</name>
    <dbReference type="NCBI Taxonomy" id="1798489"/>
    <lineage>
        <taxon>Bacteria</taxon>
        <taxon>Candidatus Kaiseribacteriota</taxon>
    </lineage>
</organism>